<feature type="coiled-coil region" evidence="1">
    <location>
        <begin position="299"/>
        <end position="326"/>
    </location>
</feature>
<dbReference type="InterPro" id="IPR057953">
    <property type="entry name" value="SAPC2_N"/>
</dbReference>
<protein>
    <submittedName>
        <fullName evidence="5">Suppressor APC domain-containing protein 1</fullName>
    </submittedName>
</protein>
<evidence type="ECO:0000313" key="4">
    <source>
        <dbReference type="Proteomes" id="UP001190640"/>
    </source>
</evidence>
<name>A0AA97KX40_EUBMA</name>
<evidence type="ECO:0000256" key="2">
    <source>
        <dbReference type="SAM" id="MobiDB-lite"/>
    </source>
</evidence>
<feature type="domain" description="Suppressor APC" evidence="3">
    <location>
        <begin position="25"/>
        <end position="113"/>
    </location>
</feature>
<reference evidence="5" key="1">
    <citation type="submission" date="2025-08" db="UniProtKB">
        <authorList>
            <consortium name="RefSeq"/>
        </authorList>
    </citation>
    <scope>IDENTIFICATION</scope>
    <source>
        <tissue evidence="5">Blood</tissue>
    </source>
</reference>
<evidence type="ECO:0000259" key="3">
    <source>
        <dbReference type="Pfam" id="PF25825"/>
    </source>
</evidence>
<dbReference type="PANTHER" id="PTHR14907">
    <property type="entry name" value="FI14130P"/>
    <property type="match status" value="1"/>
</dbReference>
<evidence type="ECO:0000313" key="5">
    <source>
        <dbReference type="RefSeq" id="XP_054834259.1"/>
    </source>
</evidence>
<accession>A0AA97KX40</accession>
<dbReference type="RefSeq" id="XP_054834259.1">
    <property type="nucleotide sequence ID" value="XM_054978284.1"/>
</dbReference>
<gene>
    <name evidence="5" type="primary">SAPCD1</name>
</gene>
<dbReference type="CTD" id="401251"/>
<evidence type="ECO:0000256" key="1">
    <source>
        <dbReference type="SAM" id="Coils"/>
    </source>
</evidence>
<dbReference type="Proteomes" id="UP001190640">
    <property type="component" value="Chromosome 4"/>
</dbReference>
<dbReference type="PANTHER" id="PTHR14907:SF4">
    <property type="entry name" value="SUPPRESSOR APC DOMAIN-CONTAINING PROTEIN 1"/>
    <property type="match status" value="1"/>
</dbReference>
<dbReference type="GeneID" id="129328947"/>
<dbReference type="Pfam" id="PF11414">
    <property type="entry name" value="Suppressor_APC"/>
    <property type="match status" value="1"/>
</dbReference>
<dbReference type="KEGG" id="emc:129328947"/>
<proteinExistence type="predicted"/>
<feature type="compositionally biased region" description="Polar residues" evidence="2">
    <location>
        <begin position="128"/>
        <end position="138"/>
    </location>
</feature>
<keyword evidence="1" id="KW-0175">Coiled coil</keyword>
<keyword evidence="4" id="KW-1185">Reference proteome</keyword>
<dbReference type="AlphaFoldDB" id="A0AA97KX40"/>
<dbReference type="Pfam" id="PF25825">
    <property type="entry name" value="SAPC2_N"/>
    <property type="match status" value="1"/>
</dbReference>
<dbReference type="InterPro" id="IPR026828">
    <property type="entry name" value="SAPC2_1/2"/>
</dbReference>
<feature type="region of interest" description="Disordered" evidence="2">
    <location>
        <begin position="113"/>
        <end position="155"/>
    </location>
</feature>
<sequence length="344" mass="38769">MSSALAAPSLPLSPEDPSPTRATRLPRPFLRSLRTLFEILDDQQSGTIHISEIESRWGRGGSGVTPQGDKERCQLPAGVLQALQQVAEPCGGYLSFPRLVAGLRIALLRAEEEEEKAGESSSARQAESGRSSSQSMKNLSRIRESDGKGVTRSRSINSSLCQTGRYRSIRIPKEPRRHTISNALEYDVLKRMQELERERDALLQGLEMVDQVRDWFQHHLLEAQRRQKHMGTDANYFPESYSNQNCLLFTKIQEVNMCLKNLLTSPGKPEVPPSGFGVPLYPPGKEFHQQAVNVLKEQNHLLIKEVSEKSDRIAQLEQEKAALCKQLRESRGYRLPSHKESTFI</sequence>
<organism evidence="4 5">
    <name type="scientific">Eublepharis macularius</name>
    <name type="common">Leopard gecko</name>
    <name type="synonym">Cyrtodactylus macularius</name>
    <dbReference type="NCBI Taxonomy" id="481883"/>
    <lineage>
        <taxon>Eukaryota</taxon>
        <taxon>Metazoa</taxon>
        <taxon>Chordata</taxon>
        <taxon>Craniata</taxon>
        <taxon>Vertebrata</taxon>
        <taxon>Euteleostomi</taxon>
        <taxon>Lepidosauria</taxon>
        <taxon>Squamata</taxon>
        <taxon>Bifurcata</taxon>
        <taxon>Gekkota</taxon>
        <taxon>Eublepharidae</taxon>
        <taxon>Eublepharinae</taxon>
        <taxon>Eublepharis</taxon>
    </lineage>
</organism>
<feature type="compositionally biased region" description="Low complexity" evidence="2">
    <location>
        <begin position="1"/>
        <end position="15"/>
    </location>
</feature>
<feature type="region of interest" description="Disordered" evidence="2">
    <location>
        <begin position="1"/>
        <end position="24"/>
    </location>
</feature>